<protein>
    <recommendedName>
        <fullName evidence="1">Homing endonuclease LAGLIDADG domain-containing protein</fullName>
    </recommendedName>
</protein>
<dbReference type="InterPro" id="IPR004860">
    <property type="entry name" value="LAGLIDADG_dom"/>
</dbReference>
<name>A0A1F4VEW1_UNCKA</name>
<gene>
    <name evidence="2" type="ORF">A3A78_01670</name>
</gene>
<dbReference type="EMBL" id="MEVI01000001">
    <property type="protein sequence ID" value="OGC55727.1"/>
    <property type="molecule type" value="Genomic_DNA"/>
</dbReference>
<dbReference type="InterPro" id="IPR027434">
    <property type="entry name" value="Homing_endonucl"/>
</dbReference>
<dbReference type="Pfam" id="PF03161">
    <property type="entry name" value="LAGLIDADG_2"/>
    <property type="match status" value="1"/>
</dbReference>
<comment type="caution">
    <text evidence="2">The sequence shown here is derived from an EMBL/GenBank/DDBJ whole genome shotgun (WGS) entry which is preliminary data.</text>
</comment>
<evidence type="ECO:0000313" key="3">
    <source>
        <dbReference type="Proteomes" id="UP000176504"/>
    </source>
</evidence>
<feature type="domain" description="Homing endonuclease LAGLIDADG" evidence="1">
    <location>
        <begin position="12"/>
        <end position="183"/>
    </location>
</feature>
<dbReference type="AlphaFoldDB" id="A0A1F4VEW1"/>
<organism evidence="2 3">
    <name type="scientific">candidate division WWE3 bacterium RIFCSPLOWO2_01_FULL_41_18</name>
    <dbReference type="NCBI Taxonomy" id="1802625"/>
    <lineage>
        <taxon>Bacteria</taxon>
        <taxon>Katanobacteria</taxon>
    </lineage>
</organism>
<dbReference type="Proteomes" id="UP000176504">
    <property type="component" value="Unassembled WGS sequence"/>
</dbReference>
<evidence type="ECO:0000259" key="1">
    <source>
        <dbReference type="Pfam" id="PF03161"/>
    </source>
</evidence>
<evidence type="ECO:0000313" key="2">
    <source>
        <dbReference type="EMBL" id="OGC55727.1"/>
    </source>
</evidence>
<dbReference type="Gene3D" id="3.10.28.10">
    <property type="entry name" value="Homing endonucleases"/>
    <property type="match status" value="2"/>
</dbReference>
<dbReference type="GO" id="GO:0004519">
    <property type="term" value="F:endonuclease activity"/>
    <property type="evidence" value="ECO:0007669"/>
    <property type="project" value="InterPro"/>
</dbReference>
<reference evidence="2 3" key="1">
    <citation type="journal article" date="2016" name="Nat. Commun.">
        <title>Thousands of microbial genomes shed light on interconnected biogeochemical processes in an aquifer system.</title>
        <authorList>
            <person name="Anantharaman K."/>
            <person name="Brown C.T."/>
            <person name="Hug L.A."/>
            <person name="Sharon I."/>
            <person name="Castelle C.J."/>
            <person name="Probst A.J."/>
            <person name="Thomas B.C."/>
            <person name="Singh A."/>
            <person name="Wilkins M.J."/>
            <person name="Karaoz U."/>
            <person name="Brodie E.L."/>
            <person name="Williams K.H."/>
            <person name="Hubbard S.S."/>
            <person name="Banfield J.F."/>
        </authorList>
    </citation>
    <scope>NUCLEOTIDE SEQUENCE [LARGE SCALE GENOMIC DNA]</scope>
</reference>
<accession>A0A1F4VEW1</accession>
<dbReference type="SUPFAM" id="SSF55608">
    <property type="entry name" value="Homing endonucleases"/>
    <property type="match status" value="1"/>
</dbReference>
<sequence>MLQLPLSEECIQVILGSILGDGSLTVNRGYANARLSFRHSVTQQEYFYWKVEKLKEISSDKCVFRQGSIYKKDGFGEIKLRFQSLALESLTYLHKFTSKRSKKVIKRRWLNLLNPLGLLVWWLDDGSLVSNSREGVFCTDSFSKKEVDILIKYLKIVWGINTKIGSMRKGKSTYLRIYINSTEELKKFLRLILPHMKVEQMLPKFLILYKIPELQERWISEVVNLTTFKREVIEKYLSEKKSRYKRFRG</sequence>
<proteinExistence type="predicted"/>